<dbReference type="Proteomes" id="UP000228635">
    <property type="component" value="Unassembled WGS sequence"/>
</dbReference>
<feature type="transmembrane region" description="Helical" evidence="1">
    <location>
        <begin position="84"/>
        <end position="104"/>
    </location>
</feature>
<organism evidence="2 3">
    <name type="scientific">Candidatus Harrisonbacteria bacterium CG10_big_fil_rev_8_21_14_0_10_42_17</name>
    <dbReference type="NCBI Taxonomy" id="1974584"/>
    <lineage>
        <taxon>Bacteria</taxon>
        <taxon>Candidatus Harrisoniibacteriota</taxon>
    </lineage>
</organism>
<feature type="transmembrane region" description="Helical" evidence="1">
    <location>
        <begin position="24"/>
        <end position="45"/>
    </location>
</feature>
<keyword evidence="1" id="KW-1133">Transmembrane helix</keyword>
<keyword evidence="1" id="KW-0472">Membrane</keyword>
<accession>A0A2M6WI67</accession>
<name>A0A2M6WI67_9BACT</name>
<reference evidence="3" key="1">
    <citation type="submission" date="2017-09" db="EMBL/GenBank/DDBJ databases">
        <title>Depth-based differentiation of microbial function through sediment-hosted aquifers and enrichment of novel symbionts in the deep terrestrial subsurface.</title>
        <authorList>
            <person name="Probst A.J."/>
            <person name="Ladd B."/>
            <person name="Jarett J.K."/>
            <person name="Geller-Mcgrath D.E."/>
            <person name="Sieber C.M.K."/>
            <person name="Emerson J.B."/>
            <person name="Anantharaman K."/>
            <person name="Thomas B.C."/>
            <person name="Malmstrom R."/>
            <person name="Stieglmeier M."/>
            <person name="Klingl A."/>
            <person name="Woyke T."/>
            <person name="Ryan C.M."/>
            <person name="Banfield J.F."/>
        </authorList>
    </citation>
    <scope>NUCLEOTIDE SEQUENCE [LARGE SCALE GENOMIC DNA]</scope>
</reference>
<feature type="transmembrane region" description="Helical" evidence="1">
    <location>
        <begin position="136"/>
        <end position="154"/>
    </location>
</feature>
<comment type="caution">
    <text evidence="2">The sequence shown here is derived from an EMBL/GenBank/DDBJ whole genome shotgun (WGS) entry which is preliminary data.</text>
</comment>
<sequence length="171" mass="20580">MKILDSLRLRDTTRVRSLFFRVGMWWRIFYGFLRFLLGFVLLHLIGMPVADVFYSIMAHELIEDKTDFLVRVVTPFLRHSSFTVTYFLAIYFIFWGFIDIVLSINLLRRKLWAFPLSLYLISIFVVYEIYRFSYTHSLVLAYIVLVDFVLLWLIRKEYLSLTRVVVRTNHA</sequence>
<gene>
    <name evidence="2" type="ORF">COU08_02140</name>
</gene>
<feature type="transmembrane region" description="Helical" evidence="1">
    <location>
        <begin position="111"/>
        <end position="130"/>
    </location>
</feature>
<dbReference type="Pfam" id="PF09900">
    <property type="entry name" value="DUF2127"/>
    <property type="match status" value="1"/>
</dbReference>
<evidence type="ECO:0000313" key="3">
    <source>
        <dbReference type="Proteomes" id="UP000228635"/>
    </source>
</evidence>
<evidence type="ECO:0000313" key="2">
    <source>
        <dbReference type="EMBL" id="PIT92487.1"/>
    </source>
</evidence>
<dbReference type="EMBL" id="PFBA01000019">
    <property type="protein sequence ID" value="PIT92487.1"/>
    <property type="molecule type" value="Genomic_DNA"/>
</dbReference>
<evidence type="ECO:0000256" key="1">
    <source>
        <dbReference type="SAM" id="Phobius"/>
    </source>
</evidence>
<keyword evidence="1" id="KW-0812">Transmembrane</keyword>
<dbReference type="InterPro" id="IPR021125">
    <property type="entry name" value="DUF2127"/>
</dbReference>
<proteinExistence type="predicted"/>
<protein>
    <recommendedName>
        <fullName evidence="4">DUF2127 domain-containing protein</fullName>
    </recommendedName>
</protein>
<evidence type="ECO:0008006" key="4">
    <source>
        <dbReference type="Google" id="ProtNLM"/>
    </source>
</evidence>
<dbReference type="AlphaFoldDB" id="A0A2M6WI67"/>